<dbReference type="InterPro" id="IPR036961">
    <property type="entry name" value="Kinesin_motor_dom_sf"/>
</dbReference>
<dbReference type="GO" id="GO:0005524">
    <property type="term" value="F:ATP binding"/>
    <property type="evidence" value="ECO:0007669"/>
    <property type="project" value="UniProtKB-UniRule"/>
</dbReference>
<keyword evidence="2 4" id="KW-0067">ATP-binding</keyword>
<evidence type="ECO:0000256" key="6">
    <source>
        <dbReference type="SAM" id="MobiDB-lite"/>
    </source>
</evidence>
<dbReference type="EMBL" id="JAEHOC010000033">
    <property type="protein sequence ID" value="KAG2428784.1"/>
    <property type="molecule type" value="Genomic_DNA"/>
</dbReference>
<accession>A0A835SKP8</accession>
<evidence type="ECO:0000256" key="5">
    <source>
        <dbReference type="SAM" id="Coils"/>
    </source>
</evidence>
<dbReference type="InterPro" id="IPR017975">
    <property type="entry name" value="Tubulin_CS"/>
</dbReference>
<evidence type="ECO:0000259" key="7">
    <source>
        <dbReference type="PROSITE" id="PS50067"/>
    </source>
</evidence>
<evidence type="ECO:0000256" key="4">
    <source>
        <dbReference type="PROSITE-ProRule" id="PRU00283"/>
    </source>
</evidence>
<dbReference type="Gene3D" id="3.40.850.10">
    <property type="entry name" value="Kinesin motor domain"/>
    <property type="match status" value="1"/>
</dbReference>
<name>A0A835SKP8_CHLIN</name>
<protein>
    <recommendedName>
        <fullName evidence="7">Kinesin motor domain-containing protein</fullName>
    </recommendedName>
</protein>
<dbReference type="GO" id="GO:0005874">
    <property type="term" value="C:microtubule"/>
    <property type="evidence" value="ECO:0007669"/>
    <property type="project" value="InterPro"/>
</dbReference>
<feature type="compositionally biased region" description="Pro residues" evidence="6">
    <location>
        <begin position="829"/>
        <end position="841"/>
    </location>
</feature>
<dbReference type="CDD" id="cd00106">
    <property type="entry name" value="KISc"/>
    <property type="match status" value="1"/>
</dbReference>
<feature type="compositionally biased region" description="Gly residues" evidence="6">
    <location>
        <begin position="938"/>
        <end position="964"/>
    </location>
</feature>
<feature type="binding site" evidence="4">
    <location>
        <begin position="94"/>
        <end position="101"/>
    </location>
    <ligand>
        <name>ATP</name>
        <dbReference type="ChEBI" id="CHEBI:30616"/>
    </ligand>
</feature>
<feature type="region of interest" description="Disordered" evidence="6">
    <location>
        <begin position="780"/>
        <end position="805"/>
    </location>
</feature>
<evidence type="ECO:0000313" key="9">
    <source>
        <dbReference type="Proteomes" id="UP000650467"/>
    </source>
</evidence>
<dbReference type="SUPFAM" id="SSF52540">
    <property type="entry name" value="P-loop containing nucleoside triphosphate hydrolases"/>
    <property type="match status" value="1"/>
</dbReference>
<dbReference type="GO" id="GO:0005525">
    <property type="term" value="F:GTP binding"/>
    <property type="evidence" value="ECO:0007669"/>
    <property type="project" value="InterPro"/>
</dbReference>
<dbReference type="GO" id="GO:0008017">
    <property type="term" value="F:microtubule binding"/>
    <property type="evidence" value="ECO:0007669"/>
    <property type="project" value="InterPro"/>
</dbReference>
<gene>
    <name evidence="8" type="ORF">HXX76_011484</name>
</gene>
<keyword evidence="5" id="KW-0175">Coiled coil</keyword>
<proteinExistence type="inferred from homology"/>
<dbReference type="GO" id="GO:0007018">
    <property type="term" value="P:microtubule-based movement"/>
    <property type="evidence" value="ECO:0007669"/>
    <property type="project" value="InterPro"/>
</dbReference>
<dbReference type="InterPro" id="IPR001752">
    <property type="entry name" value="Kinesin_motor_dom"/>
</dbReference>
<dbReference type="PROSITE" id="PS00227">
    <property type="entry name" value="TUBULIN"/>
    <property type="match status" value="1"/>
</dbReference>
<dbReference type="GO" id="GO:0051231">
    <property type="term" value="P:spindle elongation"/>
    <property type="evidence" value="ECO:0007669"/>
    <property type="project" value="TreeGrafter"/>
</dbReference>
<dbReference type="OrthoDB" id="3176171at2759"/>
<evidence type="ECO:0000256" key="2">
    <source>
        <dbReference type="ARBA" id="ARBA00022840"/>
    </source>
</evidence>
<feature type="compositionally biased region" description="Gly residues" evidence="6">
    <location>
        <begin position="685"/>
        <end position="707"/>
    </location>
</feature>
<dbReference type="InterPro" id="IPR027417">
    <property type="entry name" value="P-loop_NTPase"/>
</dbReference>
<dbReference type="SMART" id="SM00129">
    <property type="entry name" value="KISc"/>
    <property type="match status" value="1"/>
</dbReference>
<reference evidence="8" key="1">
    <citation type="journal article" date="2020" name="bioRxiv">
        <title>Comparative genomics of Chlamydomonas.</title>
        <authorList>
            <person name="Craig R.J."/>
            <person name="Hasan A.R."/>
            <person name="Ness R.W."/>
            <person name="Keightley P.D."/>
        </authorList>
    </citation>
    <scope>NUCLEOTIDE SEQUENCE</scope>
    <source>
        <strain evidence="8">SAG 7.73</strain>
    </source>
</reference>
<dbReference type="AlphaFoldDB" id="A0A835SKP8"/>
<dbReference type="InterPro" id="IPR027640">
    <property type="entry name" value="Kinesin-like_fam"/>
</dbReference>
<feature type="compositionally biased region" description="Low complexity" evidence="6">
    <location>
        <begin position="363"/>
        <end position="379"/>
    </location>
</feature>
<keyword evidence="9" id="KW-1185">Reference proteome</keyword>
<dbReference type="PANTHER" id="PTHR47969:SF29">
    <property type="entry name" value="KINESIN-LIKE PROTEIN"/>
    <property type="match status" value="1"/>
</dbReference>
<evidence type="ECO:0000313" key="8">
    <source>
        <dbReference type="EMBL" id="KAG2428784.1"/>
    </source>
</evidence>
<sequence>MADQGAASRSIRVAVRVRPLLQSDGVTGTELLQLDRNNGVVLSSGSDRRGGRRYAFDSVFGPDVPQDDLYVRAGVPEMVAAAAAGFHATVFAYGQTGSGKTYTMEGYRYVGAAGAGGAGGAGSAAAGSAAGKAGAARSAPHADFTSTPEAQLGVIPRAVRDLFAAVQKSCDRRYTIKCSFVQIYREQVYDLLNPASLAPAAQQQQRQQQQRGGVAGGAGAAGAVGPLRLRWSKAEEFYLENLFTPEVETAEEAMAAFQAGVANKVMSSHRLNAASSRSHCLFTLHVSSSPSASALEMTSSRLTLVDLAGSERAAHTGATEGALRDESVAINKSLFTLRQVITALTDAAAAATAAAAAASGAASADGAPAQPASSQARPAGAPPAAPHIPYRDSKLTCLLKHSLGGNSWTLMLACLSPADRFYEENASTLDYAARARKITNQVAVNEDPRSRLIRELRAEVAFLRQQLEAAGLGAAAAAGADAAAGSGAGPRATATAAGSGARGAARGALAAGAASALGAGGVSGPGSGAGVGGLAAADEDDEAVARRLRTSDVEGLVRSVIEASRVAVSSSAALAGLRSAYARSSSALEALRVEHESLQAEDVRLRDRLALLESLVGATGAGGGGGIDILGGAGGGGGDGGGAYTASTAAFIELEELRRENALLHERLQLLDPGGAPPPPPRTPAGGGGGGLLGRSSGGGGGGGHASGRGTSRRPGTGASGGMPPRGSPAPSSPLSAASRGLNRAQSAGVLRASGRLPTAAASAAANPFTPREVLLAVGASGPGTGPGSFSGTGRPPLTAGGGSGRTLTVEQLRSVLQMGGGGAGSGPTGPPTEPGSPLPPQQQQHYAFADSRPSTSASALSGGTGSGTGGRLVELGHAVASRALASGVRLSTTGKLLPAAPARMAVEAGGGGGGGGLGGTAQRPGTGAGSFSFSQPGGYGGEGGGGALGAEGDGGMEVGGGGGWEREREPPLRTGSSSSGPGLPAEAAALSQLLAERNAMTRQRLGAG</sequence>
<comment type="similarity">
    <text evidence="4">Belongs to the TRAFAC class myosin-kinesin ATPase superfamily. Kinesin family.</text>
</comment>
<feature type="compositionally biased region" description="Gly residues" evidence="6">
    <location>
        <begin position="819"/>
        <end position="828"/>
    </location>
</feature>
<keyword evidence="1 4" id="KW-0547">Nucleotide-binding</keyword>
<dbReference type="PANTHER" id="PTHR47969">
    <property type="entry name" value="CHROMOSOME-ASSOCIATED KINESIN KIF4A-RELATED"/>
    <property type="match status" value="1"/>
</dbReference>
<feature type="coiled-coil region" evidence="5">
    <location>
        <begin position="581"/>
        <end position="608"/>
    </location>
</feature>
<feature type="region of interest" description="Disordered" evidence="6">
    <location>
        <begin position="363"/>
        <end position="386"/>
    </location>
</feature>
<feature type="compositionally biased region" description="Low complexity" evidence="6">
    <location>
        <begin position="708"/>
        <end position="725"/>
    </location>
</feature>
<keyword evidence="3 4" id="KW-0505">Motor protein</keyword>
<dbReference type="GO" id="GO:0003777">
    <property type="term" value="F:microtubule motor activity"/>
    <property type="evidence" value="ECO:0007669"/>
    <property type="project" value="InterPro"/>
</dbReference>
<feature type="region of interest" description="Disordered" evidence="6">
    <location>
        <begin position="818"/>
        <end position="869"/>
    </location>
</feature>
<feature type="compositionally biased region" description="Low complexity" evidence="6">
    <location>
        <begin position="733"/>
        <end position="742"/>
    </location>
</feature>
<feature type="domain" description="Kinesin motor" evidence="7">
    <location>
        <begin position="10"/>
        <end position="438"/>
    </location>
</feature>
<dbReference type="PRINTS" id="PR00380">
    <property type="entry name" value="KINESINHEAVY"/>
</dbReference>
<dbReference type="GO" id="GO:0005875">
    <property type="term" value="C:microtubule associated complex"/>
    <property type="evidence" value="ECO:0007669"/>
    <property type="project" value="TreeGrafter"/>
</dbReference>
<comment type="caution">
    <text evidence="8">The sequence shown here is derived from an EMBL/GenBank/DDBJ whole genome shotgun (WGS) entry which is preliminary data.</text>
</comment>
<dbReference type="InterPro" id="IPR019821">
    <property type="entry name" value="Kinesin_motor_CS"/>
</dbReference>
<dbReference type="Proteomes" id="UP000650467">
    <property type="component" value="Unassembled WGS sequence"/>
</dbReference>
<feature type="compositionally biased region" description="Gly residues" evidence="6">
    <location>
        <begin position="781"/>
        <end position="791"/>
    </location>
</feature>
<evidence type="ECO:0000256" key="3">
    <source>
        <dbReference type="ARBA" id="ARBA00023175"/>
    </source>
</evidence>
<dbReference type="GO" id="GO:0007052">
    <property type="term" value="P:mitotic spindle organization"/>
    <property type="evidence" value="ECO:0007669"/>
    <property type="project" value="TreeGrafter"/>
</dbReference>
<dbReference type="PROSITE" id="PS50067">
    <property type="entry name" value="KINESIN_MOTOR_2"/>
    <property type="match status" value="1"/>
</dbReference>
<dbReference type="Pfam" id="PF00225">
    <property type="entry name" value="Kinesin"/>
    <property type="match status" value="1"/>
</dbReference>
<feature type="region of interest" description="Disordered" evidence="6">
    <location>
        <begin position="670"/>
        <end position="746"/>
    </location>
</feature>
<organism evidence="8 9">
    <name type="scientific">Chlamydomonas incerta</name>
    <dbReference type="NCBI Taxonomy" id="51695"/>
    <lineage>
        <taxon>Eukaryota</taxon>
        <taxon>Viridiplantae</taxon>
        <taxon>Chlorophyta</taxon>
        <taxon>core chlorophytes</taxon>
        <taxon>Chlorophyceae</taxon>
        <taxon>CS clade</taxon>
        <taxon>Chlamydomonadales</taxon>
        <taxon>Chlamydomonadaceae</taxon>
        <taxon>Chlamydomonas</taxon>
    </lineage>
</organism>
<dbReference type="PROSITE" id="PS00411">
    <property type="entry name" value="KINESIN_MOTOR_1"/>
    <property type="match status" value="1"/>
</dbReference>
<feature type="region of interest" description="Disordered" evidence="6">
    <location>
        <begin position="912"/>
        <end position="986"/>
    </location>
</feature>
<evidence type="ECO:0000256" key="1">
    <source>
        <dbReference type="ARBA" id="ARBA00022741"/>
    </source>
</evidence>